<evidence type="ECO:0000313" key="2">
    <source>
        <dbReference type="Proteomes" id="UP000199004"/>
    </source>
</evidence>
<evidence type="ECO:0000313" key="1">
    <source>
        <dbReference type="EMBL" id="SDN18092.1"/>
    </source>
</evidence>
<organism evidence="1 2">
    <name type="scientific">Nocardioides szechwanensis</name>
    <dbReference type="NCBI Taxonomy" id="1005944"/>
    <lineage>
        <taxon>Bacteria</taxon>
        <taxon>Bacillati</taxon>
        <taxon>Actinomycetota</taxon>
        <taxon>Actinomycetes</taxon>
        <taxon>Propionibacteriales</taxon>
        <taxon>Nocardioidaceae</taxon>
        <taxon>Nocardioides</taxon>
    </lineage>
</organism>
<dbReference type="RefSeq" id="WP_091023619.1">
    <property type="nucleotide sequence ID" value="NZ_BKAE01000007.1"/>
</dbReference>
<reference evidence="1 2" key="1">
    <citation type="submission" date="2016-10" db="EMBL/GenBank/DDBJ databases">
        <authorList>
            <person name="de Groot N.N."/>
        </authorList>
    </citation>
    <scope>NUCLEOTIDE SEQUENCE [LARGE SCALE GENOMIC DNA]</scope>
    <source>
        <strain evidence="1 2">CGMCC 1.11147</strain>
    </source>
</reference>
<dbReference type="OrthoDB" id="983041at2"/>
<accession>A0A1G9Z9J3</accession>
<name>A0A1G9Z9J3_9ACTN</name>
<proteinExistence type="predicted"/>
<sequence>MTTQATDRGLWVAGQHLAESLAVANKVDQTIFVGDAKRKGNCVAACVATLLGVPLDRVPHFIELGIAYGDSEDVAEVSHGNNWWAMMLGYLAGHGLWVVELENPTTAERDELVLVAGMSPRGVVHQVIYCYGSLWHDPTPRERAFLTCARSWRSGRCPGSTIHLRRFRHDR</sequence>
<gene>
    <name evidence="1" type="ORF">SAMN05192576_1660</name>
</gene>
<dbReference type="Proteomes" id="UP000199004">
    <property type="component" value="Unassembled WGS sequence"/>
</dbReference>
<dbReference type="EMBL" id="FNIC01000002">
    <property type="protein sequence ID" value="SDN18092.1"/>
    <property type="molecule type" value="Genomic_DNA"/>
</dbReference>
<keyword evidence="2" id="KW-1185">Reference proteome</keyword>
<dbReference type="STRING" id="1005944.SAMN05192576_1660"/>
<dbReference type="AlphaFoldDB" id="A0A1G9Z9J3"/>
<protein>
    <submittedName>
        <fullName evidence="1">Uncharacterized protein</fullName>
    </submittedName>
</protein>